<protein>
    <submittedName>
        <fullName evidence="2">Uncharacterized protein</fullName>
    </submittedName>
</protein>
<dbReference type="Proteomes" id="UP000233551">
    <property type="component" value="Unassembled WGS sequence"/>
</dbReference>
<dbReference type="AlphaFoldDB" id="A0A2I0I1L3"/>
<proteinExistence type="predicted"/>
<evidence type="ECO:0000313" key="2">
    <source>
        <dbReference type="EMBL" id="PKI37723.1"/>
    </source>
</evidence>
<evidence type="ECO:0000313" key="3">
    <source>
        <dbReference type="Proteomes" id="UP000233551"/>
    </source>
</evidence>
<reference evidence="2 3" key="1">
    <citation type="submission" date="2017-11" db="EMBL/GenBank/DDBJ databases">
        <title>De-novo sequencing of pomegranate (Punica granatum L.) genome.</title>
        <authorList>
            <person name="Akparov Z."/>
            <person name="Amiraslanov A."/>
            <person name="Hajiyeva S."/>
            <person name="Abbasov M."/>
            <person name="Kaur K."/>
            <person name="Hamwieh A."/>
            <person name="Solovyev V."/>
            <person name="Salamov A."/>
            <person name="Braich B."/>
            <person name="Kosarev P."/>
            <person name="Mahmoud A."/>
            <person name="Hajiyev E."/>
            <person name="Babayeva S."/>
            <person name="Izzatullayeva V."/>
            <person name="Mammadov A."/>
            <person name="Mammadov A."/>
            <person name="Sharifova S."/>
            <person name="Ojaghi J."/>
            <person name="Eynullazada K."/>
            <person name="Bayramov B."/>
            <person name="Abdulazimova A."/>
            <person name="Shahmuradov I."/>
        </authorList>
    </citation>
    <scope>NUCLEOTIDE SEQUENCE [LARGE SCALE GENOMIC DNA]</scope>
    <source>
        <strain evidence="3">cv. AG2017</strain>
        <tissue evidence="2">Leaf</tissue>
    </source>
</reference>
<organism evidence="2 3">
    <name type="scientific">Punica granatum</name>
    <name type="common">Pomegranate</name>
    <dbReference type="NCBI Taxonomy" id="22663"/>
    <lineage>
        <taxon>Eukaryota</taxon>
        <taxon>Viridiplantae</taxon>
        <taxon>Streptophyta</taxon>
        <taxon>Embryophyta</taxon>
        <taxon>Tracheophyta</taxon>
        <taxon>Spermatophyta</taxon>
        <taxon>Magnoliopsida</taxon>
        <taxon>eudicotyledons</taxon>
        <taxon>Gunneridae</taxon>
        <taxon>Pentapetalae</taxon>
        <taxon>rosids</taxon>
        <taxon>malvids</taxon>
        <taxon>Myrtales</taxon>
        <taxon>Lythraceae</taxon>
        <taxon>Punica</taxon>
    </lineage>
</organism>
<sequence length="84" mass="9172">MAVAIYHRHGEIFGVWRLAKALEAHGGVAKAQRHHGGFARDSVIPRGPRQPPGEIALSSQAQAEPHKTLGRLGQGRLRKPRVAR</sequence>
<name>A0A2I0I1L3_PUNGR</name>
<gene>
    <name evidence="2" type="ORF">CRG98_041874</name>
</gene>
<evidence type="ECO:0000256" key="1">
    <source>
        <dbReference type="SAM" id="MobiDB-lite"/>
    </source>
</evidence>
<accession>A0A2I0I1L3</accession>
<feature type="region of interest" description="Disordered" evidence="1">
    <location>
        <begin position="33"/>
        <end position="84"/>
    </location>
</feature>
<dbReference type="EMBL" id="PGOL01004339">
    <property type="protein sequence ID" value="PKI37723.1"/>
    <property type="molecule type" value="Genomic_DNA"/>
</dbReference>
<keyword evidence="3" id="KW-1185">Reference proteome</keyword>
<comment type="caution">
    <text evidence="2">The sequence shown here is derived from an EMBL/GenBank/DDBJ whole genome shotgun (WGS) entry which is preliminary data.</text>
</comment>